<dbReference type="AlphaFoldDB" id="A0A5J4V6U3"/>
<evidence type="ECO:0000313" key="2">
    <source>
        <dbReference type="EMBL" id="KAA6378519.1"/>
    </source>
</evidence>
<name>A0A5J4V6U3_9EUKA</name>
<sequence length="623" mass="72093">MWKQIMRPILYQCENQALEQNQEMQIRRSHNDMPPPNSGPRDQPPLGQGLYAQRNTAIPQSTIFPPALNTEQEIPEIPNILTKETINDHMHKWMLKGFDIIPVGKDDEGQYWPGFGPGVPHATDWRKLKQQGQTSSMDDVRAFWREHNFDLRVACVRKEYDSEDDSETLQPTKTTRREFRNKFGRHRNRSLSTIVRGQDMTHLIEGAYQENGQDREAIQDRETIKVLERIKMDLRSETNREVEAEERLEEGTIVIKEWDRTTKTQTNRIRRDIEKHRRESWNDNPNNEWTKWTEMQKDTIENHSNRDSTWTVHLQPKQQAPAQIPIQRGRKDVAPNQDNIDKQEILQEKLAAIQKEKEQYGMSDSENEWQQVIGEVDNNNLTPKQAQKQLYVMIQQSIFSETAKQQQLIACTKTQQRIVSPLPRMINTGINRNKPNTQLQSPASPTQKQTHRGGQKQKHKKAERELQQLANQQLQQQENNDLNSVRIDIPYIQGTDGQQTGQQSSSGAQSPSLNAGQGLKDMGSISASNRERIEPQIKEGHEDNADEEEDEQTDEAALFQNKDYRVNKISAPLVQENLGTQPQNNQGLNALSQMDKDVTGMLQLEYRRCLSKGKEVKNQKQRA</sequence>
<dbReference type="Proteomes" id="UP000324800">
    <property type="component" value="Unassembled WGS sequence"/>
</dbReference>
<feature type="region of interest" description="Disordered" evidence="1">
    <location>
        <begin position="426"/>
        <end position="464"/>
    </location>
</feature>
<evidence type="ECO:0000256" key="1">
    <source>
        <dbReference type="SAM" id="MobiDB-lite"/>
    </source>
</evidence>
<feature type="region of interest" description="Disordered" evidence="1">
    <location>
        <begin position="28"/>
        <end position="49"/>
    </location>
</feature>
<dbReference type="EMBL" id="SNRW01009088">
    <property type="protein sequence ID" value="KAA6378519.1"/>
    <property type="molecule type" value="Genomic_DNA"/>
</dbReference>
<comment type="caution">
    <text evidence="2">The sequence shown here is derived from an EMBL/GenBank/DDBJ whole genome shotgun (WGS) entry which is preliminary data.</text>
</comment>
<protein>
    <submittedName>
        <fullName evidence="2">Uncharacterized protein</fullName>
    </submittedName>
</protein>
<accession>A0A5J4V6U3</accession>
<proteinExistence type="predicted"/>
<organism evidence="2 3">
    <name type="scientific">Streblomastix strix</name>
    <dbReference type="NCBI Taxonomy" id="222440"/>
    <lineage>
        <taxon>Eukaryota</taxon>
        <taxon>Metamonada</taxon>
        <taxon>Preaxostyla</taxon>
        <taxon>Oxymonadida</taxon>
        <taxon>Streblomastigidae</taxon>
        <taxon>Streblomastix</taxon>
    </lineage>
</organism>
<feature type="compositionally biased region" description="Low complexity" evidence="1">
    <location>
        <begin position="494"/>
        <end position="510"/>
    </location>
</feature>
<feature type="region of interest" description="Disordered" evidence="1">
    <location>
        <begin position="494"/>
        <end position="522"/>
    </location>
</feature>
<feature type="compositionally biased region" description="Polar residues" evidence="1">
    <location>
        <begin position="428"/>
        <end position="448"/>
    </location>
</feature>
<evidence type="ECO:0000313" key="3">
    <source>
        <dbReference type="Proteomes" id="UP000324800"/>
    </source>
</evidence>
<reference evidence="2 3" key="1">
    <citation type="submission" date="2019-03" db="EMBL/GenBank/DDBJ databases">
        <title>Single cell metagenomics reveals metabolic interactions within the superorganism composed of flagellate Streblomastix strix and complex community of Bacteroidetes bacteria on its surface.</title>
        <authorList>
            <person name="Treitli S.C."/>
            <person name="Kolisko M."/>
            <person name="Husnik F."/>
            <person name="Keeling P."/>
            <person name="Hampl V."/>
        </authorList>
    </citation>
    <scope>NUCLEOTIDE SEQUENCE [LARGE SCALE GENOMIC DNA]</scope>
    <source>
        <strain evidence="2">ST1C</strain>
    </source>
</reference>
<gene>
    <name evidence="2" type="ORF">EZS28_025956</name>
</gene>
<feature type="compositionally biased region" description="Basic residues" evidence="1">
    <location>
        <begin position="449"/>
        <end position="461"/>
    </location>
</feature>